<feature type="transmembrane region" description="Helical" evidence="4">
    <location>
        <begin position="306"/>
        <end position="323"/>
    </location>
</feature>
<feature type="transmembrane region" description="Helical" evidence="4">
    <location>
        <begin position="370"/>
        <end position="388"/>
    </location>
</feature>
<dbReference type="InterPro" id="IPR036259">
    <property type="entry name" value="MFS_trans_sf"/>
</dbReference>
<feature type="transmembrane region" description="Helical" evidence="4">
    <location>
        <begin position="83"/>
        <end position="101"/>
    </location>
</feature>
<feature type="transmembrane region" description="Helical" evidence="4">
    <location>
        <begin position="254"/>
        <end position="272"/>
    </location>
</feature>
<feature type="transmembrane region" description="Helical" evidence="4">
    <location>
        <begin position="284"/>
        <end position="300"/>
    </location>
</feature>
<feature type="transmembrane region" description="Helical" evidence="4">
    <location>
        <begin position="55"/>
        <end position="74"/>
    </location>
</feature>
<evidence type="ECO:0000256" key="2">
    <source>
        <dbReference type="ARBA" id="ARBA00022989"/>
    </source>
</evidence>
<dbReference type="RefSeq" id="WP_350244794.1">
    <property type="nucleotide sequence ID" value="NZ_CP158299.1"/>
</dbReference>
<dbReference type="SUPFAM" id="SSF103473">
    <property type="entry name" value="MFS general substrate transporter"/>
    <property type="match status" value="1"/>
</dbReference>
<keyword evidence="1 4" id="KW-0812">Transmembrane</keyword>
<name>A0AAU7UEW3_9DEIO</name>
<dbReference type="GO" id="GO:0022857">
    <property type="term" value="F:transmembrane transporter activity"/>
    <property type="evidence" value="ECO:0007669"/>
    <property type="project" value="InterPro"/>
</dbReference>
<dbReference type="PANTHER" id="PTHR42910:SF1">
    <property type="entry name" value="MAJOR FACILITATOR SUPERFAMILY (MFS) PROFILE DOMAIN-CONTAINING PROTEIN"/>
    <property type="match status" value="1"/>
</dbReference>
<evidence type="ECO:0000256" key="4">
    <source>
        <dbReference type="SAM" id="Phobius"/>
    </source>
</evidence>
<dbReference type="PROSITE" id="PS50850">
    <property type="entry name" value="MFS"/>
    <property type="match status" value="1"/>
</dbReference>
<dbReference type="InterPro" id="IPR011701">
    <property type="entry name" value="MFS"/>
</dbReference>
<sequence>MTAEASGAAAPTLTPRLVGVMATAVGVIVASLYYAQPLLAVLAPAFHASGRQLGLVVTLTQLGYALGLLLIVPLGDVLDRRRLVLGLLAASVLALLGVALARSLGVFMLLSVLVGLSAVSAQVLVPFAATLATPERRGRVVGTVMSGLLLGILLARTASGLIAEVAGWRSVYLLAALAVAALGLVLARALPPDRRPRGPRYPQLMASVLQMTREPLLRWRSLYGALVFAAFSVFWASLAFLLAGAPYHYSEGTIGLFGLLGAAGALAASLAGRMADRGGARRSTLAFGLLILLAFGLMLRGTSLPLLVLGILALDFGVQGLHVTNQSEVYRLPGEARSRITTVYLTSYFLGGVVGSGLAAVLYTAGGWTAVMRAGMTLGGLIVLVWLLERRAQPRV</sequence>
<feature type="transmembrane region" description="Helical" evidence="4">
    <location>
        <begin position="343"/>
        <end position="364"/>
    </location>
</feature>
<keyword evidence="2 4" id="KW-1133">Transmembrane helix</keyword>
<feature type="transmembrane region" description="Helical" evidence="4">
    <location>
        <begin position="107"/>
        <end position="128"/>
    </location>
</feature>
<evidence type="ECO:0000259" key="5">
    <source>
        <dbReference type="PROSITE" id="PS50850"/>
    </source>
</evidence>
<dbReference type="InterPro" id="IPR020846">
    <property type="entry name" value="MFS_dom"/>
</dbReference>
<feature type="transmembrane region" description="Helical" evidence="4">
    <location>
        <begin position="221"/>
        <end position="242"/>
    </location>
</feature>
<dbReference type="KEGG" id="dsc:ABOD76_10520"/>
<accession>A0AAU7UEW3</accession>
<dbReference type="Pfam" id="PF07690">
    <property type="entry name" value="MFS_1"/>
    <property type="match status" value="1"/>
</dbReference>
<evidence type="ECO:0000313" key="6">
    <source>
        <dbReference type="EMBL" id="XBV86717.1"/>
    </source>
</evidence>
<evidence type="ECO:0000256" key="3">
    <source>
        <dbReference type="ARBA" id="ARBA00023136"/>
    </source>
</evidence>
<feature type="transmembrane region" description="Helical" evidence="4">
    <location>
        <begin position="171"/>
        <end position="190"/>
    </location>
</feature>
<feature type="transmembrane region" description="Helical" evidence="4">
    <location>
        <begin position="140"/>
        <end position="159"/>
    </location>
</feature>
<feature type="domain" description="Major facilitator superfamily (MFS) profile" evidence="5">
    <location>
        <begin position="12"/>
        <end position="392"/>
    </location>
</feature>
<dbReference type="AlphaFoldDB" id="A0AAU7UEW3"/>
<dbReference type="Gene3D" id="1.20.1250.20">
    <property type="entry name" value="MFS general substrate transporter like domains"/>
    <property type="match status" value="1"/>
</dbReference>
<reference evidence="6" key="1">
    <citation type="submission" date="2024-06" db="EMBL/GenBank/DDBJ databases">
        <title>Draft Genome Sequence of Deinococcus sonorensis Type Strain KR-87, a Biofilm Producing Representative of the Genus Deinococcus.</title>
        <authorList>
            <person name="Boren L.S."/>
            <person name="Grosso R.A."/>
            <person name="Hugenberg-Cox A.N."/>
            <person name="Hill J.T.E."/>
            <person name="Albert C.M."/>
            <person name="Tuohy J.M."/>
        </authorList>
    </citation>
    <scope>NUCLEOTIDE SEQUENCE</scope>
    <source>
        <strain evidence="6">KR-87</strain>
    </source>
</reference>
<evidence type="ECO:0000256" key="1">
    <source>
        <dbReference type="ARBA" id="ARBA00022692"/>
    </source>
</evidence>
<dbReference type="PANTHER" id="PTHR42910">
    <property type="entry name" value="TRANSPORTER SCO4007-RELATED"/>
    <property type="match status" value="1"/>
</dbReference>
<gene>
    <name evidence="6" type="ORF">ABOD76_10520</name>
</gene>
<dbReference type="CDD" id="cd17324">
    <property type="entry name" value="MFS_NepI_like"/>
    <property type="match status" value="1"/>
</dbReference>
<protein>
    <submittedName>
        <fullName evidence="6">MFS transporter</fullName>
    </submittedName>
</protein>
<feature type="transmembrane region" description="Helical" evidence="4">
    <location>
        <begin position="17"/>
        <end position="35"/>
    </location>
</feature>
<organism evidence="6">
    <name type="scientific">Deinococcus sonorensis KR-87</name>
    <dbReference type="NCBI Taxonomy" id="694439"/>
    <lineage>
        <taxon>Bacteria</taxon>
        <taxon>Thermotogati</taxon>
        <taxon>Deinococcota</taxon>
        <taxon>Deinococci</taxon>
        <taxon>Deinococcales</taxon>
        <taxon>Deinococcaceae</taxon>
        <taxon>Deinococcus</taxon>
    </lineage>
</organism>
<proteinExistence type="predicted"/>
<keyword evidence="3 4" id="KW-0472">Membrane</keyword>
<dbReference type="EMBL" id="CP158299">
    <property type="protein sequence ID" value="XBV86717.1"/>
    <property type="molecule type" value="Genomic_DNA"/>
</dbReference>